<evidence type="ECO:0008006" key="4">
    <source>
        <dbReference type="Google" id="ProtNLM"/>
    </source>
</evidence>
<keyword evidence="1" id="KW-0812">Transmembrane</keyword>
<dbReference type="NCBIfam" id="TIGR02229">
    <property type="entry name" value="caa3_sub_IV"/>
    <property type="match status" value="1"/>
</dbReference>
<name>A0A5B8SXG5_9GAMM</name>
<evidence type="ECO:0000256" key="1">
    <source>
        <dbReference type="SAM" id="Phobius"/>
    </source>
</evidence>
<keyword evidence="1" id="KW-1133">Transmembrane helix</keyword>
<dbReference type="KEGG" id="paur:FGL86_11055"/>
<dbReference type="InterPro" id="IPR011743">
    <property type="entry name" value="Caa3_sub_IV"/>
</dbReference>
<sequence>MGAVAVLFLTWICLLVLLAISVTSVVLLSLPWSLVAVGVCALCMILLIIILFMDLRNSRGLTRVYATGAVLWLAFLITLTLMDYLHR</sequence>
<keyword evidence="1" id="KW-0472">Membrane</keyword>
<feature type="transmembrane region" description="Helical" evidence="1">
    <location>
        <begin position="29"/>
        <end position="52"/>
    </location>
</feature>
<proteinExistence type="predicted"/>
<evidence type="ECO:0000313" key="3">
    <source>
        <dbReference type="Proteomes" id="UP000321272"/>
    </source>
</evidence>
<dbReference type="EMBL" id="CP042382">
    <property type="protein sequence ID" value="QEA39563.1"/>
    <property type="molecule type" value="Genomic_DNA"/>
</dbReference>
<reference evidence="2 3" key="1">
    <citation type="submission" date="2019-06" db="EMBL/GenBank/DDBJ databases">
        <title>Genome analyses of bacteria isolated from kimchi.</title>
        <authorList>
            <person name="Lee S."/>
            <person name="Ahn S."/>
            <person name="Roh S."/>
        </authorList>
    </citation>
    <scope>NUCLEOTIDE SEQUENCE [LARGE SCALE GENOMIC DNA]</scope>
    <source>
        <strain evidence="2 3">CBA4606</strain>
    </source>
</reference>
<keyword evidence="3" id="KW-1185">Reference proteome</keyword>
<protein>
    <recommendedName>
        <fullName evidence="4">Oxidase</fullName>
    </recommendedName>
</protein>
<accession>A0A5B8SXG5</accession>
<feature type="transmembrane region" description="Helical" evidence="1">
    <location>
        <begin position="64"/>
        <end position="85"/>
    </location>
</feature>
<dbReference type="AlphaFoldDB" id="A0A5B8SXG5"/>
<gene>
    <name evidence="2" type="ORF">FGL86_11055</name>
</gene>
<dbReference type="Proteomes" id="UP000321272">
    <property type="component" value="Chromosome"/>
</dbReference>
<organism evidence="2 3">
    <name type="scientific">Pistricoccus aurantiacus</name>
    <dbReference type="NCBI Taxonomy" id="1883414"/>
    <lineage>
        <taxon>Bacteria</taxon>
        <taxon>Pseudomonadati</taxon>
        <taxon>Pseudomonadota</taxon>
        <taxon>Gammaproteobacteria</taxon>
        <taxon>Oceanospirillales</taxon>
        <taxon>Halomonadaceae</taxon>
        <taxon>Pistricoccus</taxon>
    </lineage>
</organism>
<dbReference type="RefSeq" id="WP_147184614.1">
    <property type="nucleotide sequence ID" value="NZ_CP042382.1"/>
</dbReference>
<evidence type="ECO:0000313" key="2">
    <source>
        <dbReference type="EMBL" id="QEA39563.1"/>
    </source>
</evidence>
<dbReference type="OrthoDB" id="7996764at2"/>